<dbReference type="AlphaFoldDB" id="A0A6M2DYV5"/>
<dbReference type="GO" id="GO:0046875">
    <property type="term" value="F:ephrin receptor binding"/>
    <property type="evidence" value="ECO:0007669"/>
    <property type="project" value="TreeGrafter"/>
</dbReference>
<comment type="similarity">
    <text evidence="6 7">Belongs to the ephrin family.</text>
</comment>
<feature type="region of interest" description="Disordered" evidence="8">
    <location>
        <begin position="234"/>
        <end position="253"/>
    </location>
</feature>
<dbReference type="EMBL" id="GIIL01006031">
    <property type="protein sequence ID" value="NOV49757.1"/>
    <property type="molecule type" value="Transcribed_RNA"/>
</dbReference>
<dbReference type="GO" id="GO:0016301">
    <property type="term" value="F:kinase activity"/>
    <property type="evidence" value="ECO:0007669"/>
    <property type="project" value="UniProtKB-KW"/>
</dbReference>
<dbReference type="CDD" id="cd02675">
    <property type="entry name" value="Ephrin_ectodomain"/>
    <property type="match status" value="1"/>
</dbReference>
<dbReference type="PROSITE" id="PS51551">
    <property type="entry name" value="EPHRIN_RBD_2"/>
    <property type="match status" value="1"/>
</dbReference>
<evidence type="ECO:0000256" key="1">
    <source>
        <dbReference type="ARBA" id="ARBA00004370"/>
    </source>
</evidence>
<dbReference type="PANTHER" id="PTHR11304:SF29">
    <property type="entry name" value="EPHRIN"/>
    <property type="match status" value="1"/>
</dbReference>
<dbReference type="GO" id="GO:0007411">
    <property type="term" value="P:axon guidance"/>
    <property type="evidence" value="ECO:0007669"/>
    <property type="project" value="TreeGrafter"/>
</dbReference>
<dbReference type="GO" id="GO:0005886">
    <property type="term" value="C:plasma membrane"/>
    <property type="evidence" value="ECO:0007669"/>
    <property type="project" value="TreeGrafter"/>
</dbReference>
<dbReference type="Gene3D" id="2.60.40.420">
    <property type="entry name" value="Cupredoxins - blue copper proteins"/>
    <property type="match status" value="1"/>
</dbReference>
<evidence type="ECO:0000256" key="5">
    <source>
        <dbReference type="ARBA" id="ARBA00023180"/>
    </source>
</evidence>
<dbReference type="Pfam" id="PF00812">
    <property type="entry name" value="Ephrin"/>
    <property type="match status" value="1"/>
</dbReference>
<organism evidence="10">
    <name type="scientific">Xenopsylla cheopis</name>
    <name type="common">Oriental rat flea</name>
    <name type="synonym">Pulex cheopis</name>
    <dbReference type="NCBI Taxonomy" id="163159"/>
    <lineage>
        <taxon>Eukaryota</taxon>
        <taxon>Metazoa</taxon>
        <taxon>Ecdysozoa</taxon>
        <taxon>Arthropoda</taxon>
        <taxon>Hexapoda</taxon>
        <taxon>Insecta</taxon>
        <taxon>Pterygota</taxon>
        <taxon>Neoptera</taxon>
        <taxon>Endopterygota</taxon>
        <taxon>Siphonaptera</taxon>
        <taxon>Pulicidae</taxon>
        <taxon>Xenopsyllinae</taxon>
        <taxon>Xenopsylla</taxon>
    </lineage>
</organism>
<dbReference type="InterPro" id="IPR031328">
    <property type="entry name" value="Ephrin"/>
</dbReference>
<reference evidence="10" key="1">
    <citation type="submission" date="2020-03" db="EMBL/GenBank/DDBJ databases">
        <title>Transcriptomic Profiling of the Digestive Tract of the Rat Flea, Xenopsylla cheopis, Following Blood Feeding and Infection with Yersinia pestis.</title>
        <authorList>
            <person name="Bland D.M."/>
            <person name="Martens C.A."/>
            <person name="Virtaneva K."/>
            <person name="Kanakabandi K."/>
            <person name="Long D."/>
            <person name="Rosenke R."/>
            <person name="Saturday G.A."/>
            <person name="Hoyt F.H."/>
            <person name="Bruno D.P."/>
            <person name="Ribeiro J.M.C."/>
            <person name="Hinnebusch J."/>
        </authorList>
    </citation>
    <scope>NUCLEOTIDE SEQUENCE</scope>
</reference>
<evidence type="ECO:0000259" key="9">
    <source>
        <dbReference type="PROSITE" id="PS51551"/>
    </source>
</evidence>
<dbReference type="InterPro" id="IPR008972">
    <property type="entry name" value="Cupredoxin"/>
</dbReference>
<keyword evidence="10" id="KW-0808">Transferase</keyword>
<evidence type="ECO:0000256" key="3">
    <source>
        <dbReference type="ARBA" id="ARBA00023136"/>
    </source>
</evidence>
<evidence type="ECO:0000256" key="6">
    <source>
        <dbReference type="PROSITE-ProRule" id="PRU00884"/>
    </source>
</evidence>
<dbReference type="PRINTS" id="PR01347">
    <property type="entry name" value="EPHRIN"/>
</dbReference>
<keyword evidence="5" id="KW-0325">Glycoprotein</keyword>
<feature type="domain" description="Ephrin RBD" evidence="9">
    <location>
        <begin position="46"/>
        <end position="189"/>
    </location>
</feature>
<comment type="subcellular location">
    <subcellularLocation>
        <location evidence="1">Membrane</location>
    </subcellularLocation>
</comment>
<dbReference type="GO" id="GO:0048013">
    <property type="term" value="P:ephrin receptor signaling pathway"/>
    <property type="evidence" value="ECO:0007669"/>
    <property type="project" value="TreeGrafter"/>
</dbReference>
<sequence>MASALAAMNGAMKCGVIVPKKLTSCVTVIFLVCLETVLLSTVSNCAKTFYVHWNTTNSIFRIDNTDHIIDVNKGNLKFGFDQVNIICPLYSPGQFDEYAEKYIIYNVSKEEYDTCRITNPNPRIIAICDKPHELKYFTITFRPFTPLPGGLEFLAGNDYYFISTSSKDDLHRRIGGRCSSHNMKMVFKVCCSTTSATPISTASPNGVVPFRTIQDMHVVTRVWSSVGQTTLQPSKATQSVVPPVPPVKKGTLLEPQKHPNEVVKNEELTYNDAAASDATKPLHCWFSLGFFVLLIRLRRNASGSTTPTSTLRKGETTPDFRNHYNNKKFQSNCIKWDNQWSKKTNSYGSESPLQID</sequence>
<dbReference type="InterPro" id="IPR001799">
    <property type="entry name" value="Ephrin_RBD"/>
</dbReference>
<evidence type="ECO:0000256" key="2">
    <source>
        <dbReference type="ARBA" id="ARBA00022729"/>
    </source>
</evidence>
<keyword evidence="2" id="KW-0732">Signal</keyword>
<evidence type="ECO:0000313" key="10">
    <source>
        <dbReference type="EMBL" id="NOV49757.1"/>
    </source>
</evidence>
<keyword evidence="10" id="KW-0675">Receptor</keyword>
<evidence type="ECO:0000256" key="8">
    <source>
        <dbReference type="SAM" id="MobiDB-lite"/>
    </source>
</evidence>
<dbReference type="FunFam" id="2.60.40.420:FF:000054">
    <property type="entry name" value="Uncharacterized protein, isoform A"/>
    <property type="match status" value="1"/>
</dbReference>
<name>A0A6M2DYV5_XENCH</name>
<dbReference type="SUPFAM" id="SSF49503">
    <property type="entry name" value="Cupredoxins"/>
    <property type="match status" value="1"/>
</dbReference>
<evidence type="ECO:0000256" key="4">
    <source>
        <dbReference type="ARBA" id="ARBA00023157"/>
    </source>
</evidence>
<protein>
    <submittedName>
        <fullName evidence="10">Putative ephrin ligand for eph receptor tyrosine kinase</fullName>
    </submittedName>
</protein>
<proteinExistence type="inferred from homology"/>
<keyword evidence="3 7" id="KW-0472">Membrane</keyword>
<comment type="caution">
    <text evidence="6">Lacks conserved residue(s) required for the propagation of feature annotation.</text>
</comment>
<accession>A0A6M2DYV5</accession>
<keyword evidence="10" id="KW-0418">Kinase</keyword>
<dbReference type="PANTHER" id="PTHR11304">
    <property type="entry name" value="EPHRIN"/>
    <property type="match status" value="1"/>
</dbReference>
<keyword evidence="4" id="KW-1015">Disulfide bond</keyword>
<evidence type="ECO:0000256" key="7">
    <source>
        <dbReference type="RuleBase" id="RU004375"/>
    </source>
</evidence>